<dbReference type="SUPFAM" id="SSF51735">
    <property type="entry name" value="NAD(P)-binding Rossmann-fold domains"/>
    <property type="match status" value="1"/>
</dbReference>
<dbReference type="PROSITE" id="PS00061">
    <property type="entry name" value="ADH_SHORT"/>
    <property type="match status" value="1"/>
</dbReference>
<protein>
    <submittedName>
        <fullName evidence="2">SDR family oxidoreductase</fullName>
    </submittedName>
</protein>
<name>A0ABR9QKD1_9BACI</name>
<evidence type="ECO:0000313" key="3">
    <source>
        <dbReference type="Proteomes" id="UP001516662"/>
    </source>
</evidence>
<gene>
    <name evidence="2" type="ORF">IMZ08_12905</name>
</gene>
<dbReference type="PANTHER" id="PTHR42760">
    <property type="entry name" value="SHORT-CHAIN DEHYDROGENASES/REDUCTASES FAMILY MEMBER"/>
    <property type="match status" value="1"/>
</dbReference>
<dbReference type="EMBL" id="JADCLJ010000020">
    <property type="protein sequence ID" value="MBE4908961.1"/>
    <property type="molecule type" value="Genomic_DNA"/>
</dbReference>
<keyword evidence="3" id="KW-1185">Reference proteome</keyword>
<reference evidence="2 3" key="1">
    <citation type="submission" date="2020-10" db="EMBL/GenBank/DDBJ databases">
        <title>Bacillus sp. HD4P25, an endophyte from a halophyte.</title>
        <authorList>
            <person name="Sun J.-Q."/>
        </authorList>
    </citation>
    <scope>NUCLEOTIDE SEQUENCE [LARGE SCALE GENOMIC DNA]</scope>
    <source>
        <strain evidence="2 3">YIM 93174</strain>
    </source>
</reference>
<evidence type="ECO:0000256" key="1">
    <source>
        <dbReference type="ARBA" id="ARBA00006484"/>
    </source>
</evidence>
<dbReference type="CDD" id="cd05233">
    <property type="entry name" value="SDR_c"/>
    <property type="match status" value="1"/>
</dbReference>
<organism evidence="2 3">
    <name type="scientific">Litchfieldia luteola</name>
    <dbReference type="NCBI Taxonomy" id="682179"/>
    <lineage>
        <taxon>Bacteria</taxon>
        <taxon>Bacillati</taxon>
        <taxon>Bacillota</taxon>
        <taxon>Bacilli</taxon>
        <taxon>Bacillales</taxon>
        <taxon>Bacillaceae</taxon>
        <taxon>Litchfieldia</taxon>
    </lineage>
</organism>
<dbReference type="InterPro" id="IPR002347">
    <property type="entry name" value="SDR_fam"/>
</dbReference>
<dbReference type="Gene3D" id="3.40.50.720">
    <property type="entry name" value="NAD(P)-binding Rossmann-like Domain"/>
    <property type="match status" value="1"/>
</dbReference>
<evidence type="ECO:0000313" key="2">
    <source>
        <dbReference type="EMBL" id="MBE4908961.1"/>
    </source>
</evidence>
<accession>A0ABR9QKD1</accession>
<dbReference type="Proteomes" id="UP001516662">
    <property type="component" value="Unassembled WGS sequence"/>
</dbReference>
<sequence>MTRFSQTIAVVTGAGSGIGESTAIRLASEGAKVILVGRTQEKLELVSNKINEASKHTVAHIFTADVTNEDDVNNLATFIEEKYGDLHVVVNNAGGSRQSKILETSSDDWDFVQQTNLKSVFLVSKALGNLMVRGIKTGIEGQERNRSIVNVASLSGYKAGSHIPHYSSAKAAVINFSRALALELAPYGIRVNSVSPGFVETPLTEQGLQNESFQAAIRRNTALKRVGRPEEIANIITFLASHEASYMTGSDVLADGGWLIT</sequence>
<dbReference type="InterPro" id="IPR036291">
    <property type="entry name" value="NAD(P)-bd_dom_sf"/>
</dbReference>
<proteinExistence type="inferred from homology"/>
<dbReference type="Pfam" id="PF13561">
    <property type="entry name" value="adh_short_C2"/>
    <property type="match status" value="1"/>
</dbReference>
<comment type="similarity">
    <text evidence="1">Belongs to the short-chain dehydrogenases/reductases (SDR) family.</text>
</comment>
<comment type="caution">
    <text evidence="2">The sequence shown here is derived from an EMBL/GenBank/DDBJ whole genome shotgun (WGS) entry which is preliminary data.</text>
</comment>
<dbReference type="PRINTS" id="PR00080">
    <property type="entry name" value="SDRFAMILY"/>
</dbReference>
<dbReference type="NCBIfam" id="NF005559">
    <property type="entry name" value="PRK07231.1"/>
    <property type="match status" value="1"/>
</dbReference>
<dbReference type="PRINTS" id="PR00081">
    <property type="entry name" value="GDHRDH"/>
</dbReference>
<dbReference type="RefSeq" id="WP_193537082.1">
    <property type="nucleotide sequence ID" value="NZ_JADCLJ010000020.1"/>
</dbReference>
<dbReference type="InterPro" id="IPR020904">
    <property type="entry name" value="Sc_DH/Rdtase_CS"/>
</dbReference>